<dbReference type="Pfam" id="PF16209">
    <property type="entry name" value="PhoLip_ATPase_N"/>
    <property type="match status" value="1"/>
</dbReference>
<dbReference type="GO" id="GO:0045332">
    <property type="term" value="P:phospholipid translocation"/>
    <property type="evidence" value="ECO:0007669"/>
    <property type="project" value="TreeGrafter"/>
</dbReference>
<dbReference type="EMBL" id="LR862133">
    <property type="protein sequence ID" value="CAD1838277.1"/>
    <property type="molecule type" value="Genomic_DNA"/>
</dbReference>
<protein>
    <recommendedName>
        <fullName evidence="1">P-type ATPase N-terminal domain-containing protein</fullName>
    </recommendedName>
</protein>
<dbReference type="PANTHER" id="PTHR24092:SF175">
    <property type="entry name" value="PHOSPHOLIPID-TRANSPORTING ATPASE"/>
    <property type="match status" value="1"/>
</dbReference>
<proteinExistence type="predicted"/>
<name>A0A6V7Q5U1_ANACO</name>
<dbReference type="GO" id="GO:0005886">
    <property type="term" value="C:plasma membrane"/>
    <property type="evidence" value="ECO:0007669"/>
    <property type="project" value="TreeGrafter"/>
</dbReference>
<dbReference type="InterPro" id="IPR023298">
    <property type="entry name" value="ATPase_P-typ_TM_dom_sf"/>
</dbReference>
<reference evidence="2" key="1">
    <citation type="submission" date="2020-07" db="EMBL/GenBank/DDBJ databases">
        <authorList>
            <person name="Lin J."/>
        </authorList>
    </citation>
    <scope>NUCLEOTIDE SEQUENCE</scope>
</reference>
<dbReference type="SUPFAM" id="SSF81665">
    <property type="entry name" value="Calcium ATPase, transmembrane domain M"/>
    <property type="match status" value="1"/>
</dbReference>
<evidence type="ECO:0000313" key="2">
    <source>
        <dbReference type="EMBL" id="CAD1838277.1"/>
    </source>
</evidence>
<feature type="domain" description="P-type ATPase N-terminal" evidence="1">
    <location>
        <begin position="55"/>
        <end position="89"/>
    </location>
</feature>
<dbReference type="InterPro" id="IPR032631">
    <property type="entry name" value="P-type_ATPase_N"/>
</dbReference>
<dbReference type="AlphaFoldDB" id="A0A6V7Q5U1"/>
<sequence>MFQIRFPGGAVADRRARVLPDSVRERSRLLRGHELELPCELCVDDEVHGRHIPAQVLFEQFRRVANFYFLLSGCLSFTPLAPYSAVSAILPLVVIGATMAKEGIEDWRRKQQDSEVNNRKGGKGRFLPRGPNLAFVKLRRRNLLRRNHEFGRETNLKLKQALEVTSNLQDDSSFKDFKAIVRCEDPNANLYSFVGSVELEGQQYPLSPQQILLRDSKLRNTDYIYGVIIFTGHDTKVMQTRRHRLRREAKSSEKWIRLSTSCSRLWC</sequence>
<gene>
    <name evidence="2" type="ORF">CB5_LOCUS21488</name>
</gene>
<evidence type="ECO:0000259" key="1">
    <source>
        <dbReference type="Pfam" id="PF16209"/>
    </source>
</evidence>
<dbReference type="PANTHER" id="PTHR24092">
    <property type="entry name" value="PROBABLE PHOSPHOLIPID-TRANSPORTING ATPASE"/>
    <property type="match status" value="1"/>
</dbReference>
<dbReference type="GO" id="GO:0140326">
    <property type="term" value="F:ATPase-coupled intramembrane lipid transporter activity"/>
    <property type="evidence" value="ECO:0007669"/>
    <property type="project" value="TreeGrafter"/>
</dbReference>
<organism evidence="2">
    <name type="scientific">Ananas comosus var. bracteatus</name>
    <name type="common">red pineapple</name>
    <dbReference type="NCBI Taxonomy" id="296719"/>
    <lineage>
        <taxon>Eukaryota</taxon>
        <taxon>Viridiplantae</taxon>
        <taxon>Streptophyta</taxon>
        <taxon>Embryophyta</taxon>
        <taxon>Tracheophyta</taxon>
        <taxon>Spermatophyta</taxon>
        <taxon>Magnoliopsida</taxon>
        <taxon>Liliopsida</taxon>
        <taxon>Poales</taxon>
        <taxon>Bromeliaceae</taxon>
        <taxon>Bromelioideae</taxon>
        <taxon>Ananas</taxon>
    </lineage>
</organism>
<accession>A0A6V7Q5U1</accession>